<dbReference type="InterPro" id="IPR002110">
    <property type="entry name" value="Ankyrin_rpt"/>
</dbReference>
<evidence type="ECO:0000313" key="4">
    <source>
        <dbReference type="Proteomes" id="UP000019132"/>
    </source>
</evidence>
<evidence type="ECO:0000256" key="2">
    <source>
        <dbReference type="ARBA" id="ARBA00023043"/>
    </source>
</evidence>
<organism evidence="3 4">
    <name type="scientific">Globisporangium ultimum (strain ATCC 200006 / CBS 805.95 / DAOM BR144)</name>
    <name type="common">Pythium ultimum</name>
    <dbReference type="NCBI Taxonomy" id="431595"/>
    <lineage>
        <taxon>Eukaryota</taxon>
        <taxon>Sar</taxon>
        <taxon>Stramenopiles</taxon>
        <taxon>Oomycota</taxon>
        <taxon>Peronosporomycetes</taxon>
        <taxon>Pythiales</taxon>
        <taxon>Pythiaceae</taxon>
        <taxon>Globisporangium</taxon>
    </lineage>
</organism>
<dbReference type="Proteomes" id="UP000019132">
    <property type="component" value="Unassembled WGS sequence"/>
</dbReference>
<reference evidence="3" key="3">
    <citation type="submission" date="2015-02" db="UniProtKB">
        <authorList>
            <consortium name="EnsemblProtists"/>
        </authorList>
    </citation>
    <scope>IDENTIFICATION</scope>
    <source>
        <strain evidence="3">DAOM BR144</strain>
    </source>
</reference>
<keyword evidence="1" id="KW-0677">Repeat</keyword>
<dbReference type="InParanoid" id="K3W9T2"/>
<dbReference type="InterPro" id="IPR036770">
    <property type="entry name" value="Ankyrin_rpt-contain_sf"/>
</dbReference>
<proteinExistence type="predicted"/>
<sequence length="189" mass="20679">MDANVRNRADQTPLFFETVHFESPQTWDHAIEVFQLLYNNRAAANVQDVRKRTPLFFAVKFNQAKLCKWLICTGGAIINATDIDGQSPIFSPGEALNLDAAELLIYLGADVTHKDNRAKTPFHACAARHKSSPKDTEFLIKNGALVDAIDDDGNTPLIAAVQGGCHESLLEIVNVLMLVCHVHPGGCGK</sequence>
<protein>
    <submittedName>
        <fullName evidence="3">Uncharacterized protein</fullName>
    </submittedName>
</protein>
<dbReference type="SUPFAM" id="SSF48403">
    <property type="entry name" value="Ankyrin repeat"/>
    <property type="match status" value="1"/>
</dbReference>
<dbReference type="STRING" id="431595.K3W9T2"/>
<dbReference type="Gene3D" id="1.25.40.20">
    <property type="entry name" value="Ankyrin repeat-containing domain"/>
    <property type="match status" value="2"/>
</dbReference>
<dbReference type="eggNOG" id="KOG0504">
    <property type="taxonomic scope" value="Eukaryota"/>
</dbReference>
<name>K3W9T2_GLOUD</name>
<dbReference type="SMART" id="SM00248">
    <property type="entry name" value="ANK"/>
    <property type="match status" value="4"/>
</dbReference>
<dbReference type="PANTHER" id="PTHR24171">
    <property type="entry name" value="ANKYRIN REPEAT DOMAIN-CONTAINING PROTEIN 39-RELATED"/>
    <property type="match status" value="1"/>
</dbReference>
<evidence type="ECO:0000256" key="1">
    <source>
        <dbReference type="ARBA" id="ARBA00022737"/>
    </source>
</evidence>
<dbReference type="Pfam" id="PF13637">
    <property type="entry name" value="Ank_4"/>
    <property type="match status" value="1"/>
</dbReference>
<dbReference type="VEuPathDB" id="FungiDB:PYU1_G001722"/>
<dbReference type="EnsemblProtists" id="PYU1_T001723">
    <property type="protein sequence ID" value="PYU1_T001723"/>
    <property type="gene ID" value="PYU1_G001722"/>
</dbReference>
<reference evidence="4" key="2">
    <citation type="submission" date="2010-04" db="EMBL/GenBank/DDBJ databases">
        <authorList>
            <person name="Buell R."/>
            <person name="Hamilton J."/>
            <person name="Hostetler J."/>
        </authorList>
    </citation>
    <scope>NUCLEOTIDE SEQUENCE [LARGE SCALE GENOMIC DNA]</scope>
    <source>
        <strain evidence="4">DAOM:BR144</strain>
    </source>
</reference>
<dbReference type="EMBL" id="GL376634">
    <property type="status" value="NOT_ANNOTATED_CDS"/>
    <property type="molecule type" value="Genomic_DNA"/>
</dbReference>
<keyword evidence="2" id="KW-0040">ANK repeat</keyword>
<dbReference type="HOGENOM" id="CLU_1437117_0_0_1"/>
<dbReference type="AlphaFoldDB" id="K3W9T2"/>
<keyword evidence="4" id="KW-1185">Reference proteome</keyword>
<evidence type="ECO:0000313" key="3">
    <source>
        <dbReference type="EnsemblProtists" id="PYU1_T001723"/>
    </source>
</evidence>
<dbReference type="PANTHER" id="PTHR24171:SF9">
    <property type="entry name" value="ANKYRIN REPEAT DOMAIN-CONTAINING PROTEIN 39"/>
    <property type="match status" value="1"/>
</dbReference>
<accession>K3W9T2</accession>
<reference evidence="4" key="1">
    <citation type="journal article" date="2010" name="Genome Biol.">
        <title>Genome sequence of the necrotrophic plant pathogen Pythium ultimum reveals original pathogenicity mechanisms and effector repertoire.</title>
        <authorList>
            <person name="Levesque C.A."/>
            <person name="Brouwer H."/>
            <person name="Cano L."/>
            <person name="Hamilton J.P."/>
            <person name="Holt C."/>
            <person name="Huitema E."/>
            <person name="Raffaele S."/>
            <person name="Robideau G.P."/>
            <person name="Thines M."/>
            <person name="Win J."/>
            <person name="Zerillo M.M."/>
            <person name="Beakes G.W."/>
            <person name="Boore J.L."/>
            <person name="Busam D."/>
            <person name="Dumas B."/>
            <person name="Ferriera S."/>
            <person name="Fuerstenberg S.I."/>
            <person name="Gachon C.M."/>
            <person name="Gaulin E."/>
            <person name="Govers F."/>
            <person name="Grenville-Briggs L."/>
            <person name="Horner N."/>
            <person name="Hostetler J."/>
            <person name="Jiang R.H."/>
            <person name="Johnson J."/>
            <person name="Krajaejun T."/>
            <person name="Lin H."/>
            <person name="Meijer H.J."/>
            <person name="Moore B."/>
            <person name="Morris P."/>
            <person name="Phuntmart V."/>
            <person name="Puiu D."/>
            <person name="Shetty J."/>
            <person name="Stajich J.E."/>
            <person name="Tripathy S."/>
            <person name="Wawra S."/>
            <person name="van West P."/>
            <person name="Whitty B.R."/>
            <person name="Coutinho P.M."/>
            <person name="Henrissat B."/>
            <person name="Martin F."/>
            <person name="Thomas P.D."/>
            <person name="Tyler B.M."/>
            <person name="De Vries R.P."/>
            <person name="Kamoun S."/>
            <person name="Yandell M."/>
            <person name="Tisserat N."/>
            <person name="Buell C.R."/>
        </authorList>
    </citation>
    <scope>NUCLEOTIDE SEQUENCE</scope>
    <source>
        <strain evidence="4">DAOM:BR144</strain>
    </source>
</reference>
<dbReference type="Pfam" id="PF12796">
    <property type="entry name" value="Ank_2"/>
    <property type="match status" value="1"/>
</dbReference>